<dbReference type="InterPro" id="IPR011989">
    <property type="entry name" value="ARM-like"/>
</dbReference>
<reference evidence="1" key="1">
    <citation type="submission" date="2006-10" db="EMBL/GenBank/DDBJ databases">
        <authorList>
            <person name="Amadeo P."/>
            <person name="Zhao Q."/>
            <person name="Wortman J."/>
            <person name="Fraser-Liggett C."/>
            <person name="Carlton J."/>
        </authorList>
    </citation>
    <scope>NUCLEOTIDE SEQUENCE</scope>
    <source>
        <strain evidence="1">G3</strain>
    </source>
</reference>
<protein>
    <submittedName>
        <fullName evidence="1">Uncharacterized protein</fullName>
    </submittedName>
</protein>
<dbReference type="InParanoid" id="A2G6S3"/>
<dbReference type="KEGG" id="tva:4744798"/>
<dbReference type="InterPro" id="IPR016024">
    <property type="entry name" value="ARM-type_fold"/>
</dbReference>
<sequence length="450" mass="52202">MDEFKASDSLIESQMQNRSLIKPESIDKSRVVVPDYDFFANLTPETPFQIIADKMIEFRGSVSAHDFENCENSKAAVQKFMEIVGSNEYPPNIIPTAFTLIALCSNSKNLDYSLIYFDEFMDFLFDVLFTAKNQQIRLSILQILINLVYLNHQIANDFFQKIDWEQFSNLPDAESKIFNESISCFIFTLLYYSNVPSPAHFDAILLVYLQIFNTNVFDIKFLISLRCFIRKSKKIIKENKISLQNLVIRTNALLQPFNQEISIYALQFLASLTWNNDIIFANFDFIIKSCRNPENKISIAALMFMMKYFDKFFEQKIEIPNSILEGIQSSDLIESVINNLLQSKFESKIPCIHIWRHMIRIGLNGINKKMIDQDIFDTLISLLPECKSVTQIYVMQILLDLIHFAKTKNLIDNISIEGIQEDLDSMFDSCQLIPDFNELVQIVQELLPDE</sequence>
<dbReference type="Proteomes" id="UP000001542">
    <property type="component" value="Unassembled WGS sequence"/>
</dbReference>
<gene>
    <name evidence="1" type="ORF">TVAG_078740</name>
</gene>
<keyword evidence="2" id="KW-1185">Reference proteome</keyword>
<name>A2G6S3_TRIV3</name>
<dbReference type="AlphaFoldDB" id="A2G6S3"/>
<organism evidence="1 2">
    <name type="scientific">Trichomonas vaginalis (strain ATCC PRA-98 / G3)</name>
    <dbReference type="NCBI Taxonomy" id="412133"/>
    <lineage>
        <taxon>Eukaryota</taxon>
        <taxon>Metamonada</taxon>
        <taxon>Parabasalia</taxon>
        <taxon>Trichomonadida</taxon>
        <taxon>Trichomonadidae</taxon>
        <taxon>Trichomonas</taxon>
    </lineage>
</organism>
<reference evidence="1" key="2">
    <citation type="journal article" date="2007" name="Science">
        <title>Draft genome sequence of the sexually transmitted pathogen Trichomonas vaginalis.</title>
        <authorList>
            <person name="Carlton J.M."/>
            <person name="Hirt R.P."/>
            <person name="Silva J.C."/>
            <person name="Delcher A.L."/>
            <person name="Schatz M."/>
            <person name="Zhao Q."/>
            <person name="Wortman J.R."/>
            <person name="Bidwell S.L."/>
            <person name="Alsmark U.C.M."/>
            <person name="Besteiro S."/>
            <person name="Sicheritz-Ponten T."/>
            <person name="Noel C.J."/>
            <person name="Dacks J.B."/>
            <person name="Foster P.G."/>
            <person name="Simillion C."/>
            <person name="Van de Peer Y."/>
            <person name="Miranda-Saavedra D."/>
            <person name="Barton G.J."/>
            <person name="Westrop G.D."/>
            <person name="Mueller S."/>
            <person name="Dessi D."/>
            <person name="Fiori P.L."/>
            <person name="Ren Q."/>
            <person name="Paulsen I."/>
            <person name="Zhang H."/>
            <person name="Bastida-Corcuera F.D."/>
            <person name="Simoes-Barbosa A."/>
            <person name="Brown M.T."/>
            <person name="Hayes R.D."/>
            <person name="Mukherjee M."/>
            <person name="Okumura C.Y."/>
            <person name="Schneider R."/>
            <person name="Smith A.J."/>
            <person name="Vanacova S."/>
            <person name="Villalvazo M."/>
            <person name="Haas B.J."/>
            <person name="Pertea M."/>
            <person name="Feldblyum T.V."/>
            <person name="Utterback T.R."/>
            <person name="Shu C.L."/>
            <person name="Osoegawa K."/>
            <person name="de Jong P.J."/>
            <person name="Hrdy I."/>
            <person name="Horvathova L."/>
            <person name="Zubacova Z."/>
            <person name="Dolezal P."/>
            <person name="Malik S.B."/>
            <person name="Logsdon J.M. Jr."/>
            <person name="Henze K."/>
            <person name="Gupta A."/>
            <person name="Wang C.C."/>
            <person name="Dunne R.L."/>
            <person name="Upcroft J.A."/>
            <person name="Upcroft P."/>
            <person name="White O."/>
            <person name="Salzberg S.L."/>
            <person name="Tang P."/>
            <person name="Chiu C.-H."/>
            <person name="Lee Y.-S."/>
            <person name="Embley T.M."/>
            <person name="Coombs G.H."/>
            <person name="Mottram J.C."/>
            <person name="Tachezy J."/>
            <person name="Fraser-Liggett C.M."/>
            <person name="Johnson P.J."/>
        </authorList>
    </citation>
    <scope>NUCLEOTIDE SEQUENCE [LARGE SCALE GENOMIC DNA]</scope>
    <source>
        <strain evidence="1">G3</strain>
    </source>
</reference>
<dbReference type="VEuPathDB" id="TrichDB:TVAG_078740"/>
<dbReference type="Gene3D" id="1.25.10.10">
    <property type="entry name" value="Leucine-rich Repeat Variant"/>
    <property type="match status" value="1"/>
</dbReference>
<dbReference type="VEuPathDB" id="TrichDB:TVAGG3_0146530"/>
<dbReference type="SUPFAM" id="SSF48371">
    <property type="entry name" value="ARM repeat"/>
    <property type="match status" value="1"/>
</dbReference>
<proteinExistence type="predicted"/>
<dbReference type="RefSeq" id="XP_001300079.1">
    <property type="nucleotide sequence ID" value="XM_001300078.1"/>
</dbReference>
<accession>A2G6S3</accession>
<evidence type="ECO:0000313" key="2">
    <source>
        <dbReference type="Proteomes" id="UP000001542"/>
    </source>
</evidence>
<evidence type="ECO:0000313" key="1">
    <source>
        <dbReference type="EMBL" id="EAX87149.1"/>
    </source>
</evidence>
<dbReference type="EMBL" id="DS114502">
    <property type="protein sequence ID" value="EAX87149.1"/>
    <property type="molecule type" value="Genomic_DNA"/>
</dbReference>